<evidence type="ECO:0000313" key="3">
    <source>
        <dbReference type="Proteomes" id="UP000187158"/>
    </source>
</evidence>
<comment type="caution">
    <text evidence="2">The sequence shown here is derived from an EMBL/GenBank/DDBJ whole genome shotgun (WGS) entry which is preliminary data.</text>
</comment>
<name>A0ABX3GH80_9BACL</name>
<evidence type="ECO:0000259" key="1">
    <source>
        <dbReference type="Pfam" id="PF07508"/>
    </source>
</evidence>
<proteinExistence type="predicted"/>
<organism evidence="2 3">
    <name type="scientific">Paenibacillus odorifer</name>
    <dbReference type="NCBI Taxonomy" id="189426"/>
    <lineage>
        <taxon>Bacteria</taxon>
        <taxon>Bacillati</taxon>
        <taxon>Bacillota</taxon>
        <taxon>Bacilli</taxon>
        <taxon>Bacillales</taxon>
        <taxon>Paenibacillaceae</taxon>
        <taxon>Paenibacillus</taxon>
    </lineage>
</organism>
<accession>A0ABX3GH80</accession>
<dbReference type="Gene3D" id="3.90.1750.20">
    <property type="entry name" value="Putative Large Serine Recombinase, Chain B, Domain 2"/>
    <property type="match status" value="1"/>
</dbReference>
<reference evidence="2 3" key="1">
    <citation type="submission" date="2016-11" db="EMBL/GenBank/DDBJ databases">
        <title>Paenibacillus species isolates.</title>
        <authorList>
            <person name="Beno S.M."/>
        </authorList>
    </citation>
    <scope>NUCLEOTIDE SEQUENCE [LARGE SCALE GENOMIC DNA]</scope>
    <source>
        <strain evidence="2 3">FSL H7-0433</strain>
    </source>
</reference>
<dbReference type="Proteomes" id="UP000187158">
    <property type="component" value="Unassembled WGS sequence"/>
</dbReference>
<dbReference type="InterPro" id="IPR038109">
    <property type="entry name" value="DNA_bind_recomb_sf"/>
</dbReference>
<dbReference type="Pfam" id="PF07508">
    <property type="entry name" value="Recombinase"/>
    <property type="match status" value="1"/>
</dbReference>
<dbReference type="RefSeq" id="WP_076186851.1">
    <property type="nucleotide sequence ID" value="NZ_MPTE01000032.1"/>
</dbReference>
<keyword evidence="3" id="KW-1185">Reference proteome</keyword>
<dbReference type="EMBL" id="MPVP01000496">
    <property type="protein sequence ID" value="OMD04078.1"/>
    <property type="molecule type" value="Genomic_DNA"/>
</dbReference>
<gene>
    <name evidence="2" type="ORF">BSO21_31995</name>
</gene>
<dbReference type="InterPro" id="IPR011109">
    <property type="entry name" value="DNA_bind_recombinase_dom"/>
</dbReference>
<sequence>MPGPREEIDIIGWVFNQYAFENKGYHKIASELNQQQVSTEKVGTWSVSTICAIIFNESYIGSKIITKNAHPALITKELFEQCSHCYTNQCL</sequence>
<feature type="domain" description="Recombinase" evidence="1">
    <location>
        <begin position="6"/>
        <end position="83"/>
    </location>
</feature>
<protein>
    <recommendedName>
        <fullName evidence="1">Recombinase domain-containing protein</fullName>
    </recommendedName>
</protein>
<evidence type="ECO:0000313" key="2">
    <source>
        <dbReference type="EMBL" id="OMD04078.1"/>
    </source>
</evidence>